<evidence type="ECO:0000256" key="4">
    <source>
        <dbReference type="RuleBase" id="RU363019"/>
    </source>
</evidence>
<dbReference type="GO" id="GO:0003755">
    <property type="term" value="F:peptidyl-prolyl cis-trans isomerase activity"/>
    <property type="evidence" value="ECO:0007669"/>
    <property type="project" value="UniProtKB-UniRule"/>
</dbReference>
<dbReference type="InParanoid" id="A0A1D2VM09"/>
<dbReference type="InterPro" id="IPR024936">
    <property type="entry name" value="Cyclophilin-type_PPIase"/>
</dbReference>
<dbReference type="GO" id="GO:0006457">
    <property type="term" value="P:protein folding"/>
    <property type="evidence" value="ECO:0007669"/>
    <property type="project" value="InterPro"/>
</dbReference>
<gene>
    <name evidence="6" type="ORF">ASCRUDRAFT_25790</name>
</gene>
<dbReference type="PRINTS" id="PR00153">
    <property type="entry name" value="CSAPPISMRASE"/>
</dbReference>
<protein>
    <recommendedName>
        <fullName evidence="4">Peptidyl-prolyl cis-trans isomerase</fullName>
        <shortName evidence="4">PPIase</shortName>
        <ecNumber evidence="4">5.2.1.8</ecNumber>
    </recommendedName>
</protein>
<keyword evidence="3 4" id="KW-0413">Isomerase</keyword>
<dbReference type="InterPro" id="IPR002130">
    <property type="entry name" value="Cyclophilin-type_PPIase_dom"/>
</dbReference>
<proteinExistence type="inferred from homology"/>
<dbReference type="SUPFAM" id="SSF50891">
    <property type="entry name" value="Cyclophilin-like"/>
    <property type="match status" value="1"/>
</dbReference>
<evidence type="ECO:0000256" key="3">
    <source>
        <dbReference type="ARBA" id="ARBA00023235"/>
    </source>
</evidence>
<feature type="domain" description="PPIase cyclophilin-type" evidence="5">
    <location>
        <begin position="9"/>
        <end position="166"/>
    </location>
</feature>
<dbReference type="OrthoDB" id="193499at2759"/>
<reference evidence="7" key="1">
    <citation type="submission" date="2016-05" db="EMBL/GenBank/DDBJ databases">
        <title>Comparative genomics of biotechnologically important yeasts.</title>
        <authorList>
            <consortium name="DOE Joint Genome Institute"/>
            <person name="Riley R."/>
            <person name="Haridas S."/>
            <person name="Wolfe K.H."/>
            <person name="Lopes M.R."/>
            <person name="Hittinger C.T."/>
            <person name="Goker M."/>
            <person name="Salamov A."/>
            <person name="Wisecaver J."/>
            <person name="Long T.M."/>
            <person name="Aerts A.L."/>
            <person name="Barry K."/>
            <person name="Choi C."/>
            <person name="Clum A."/>
            <person name="Coughlan A.Y."/>
            <person name="Deshpande S."/>
            <person name="Douglass A.P."/>
            <person name="Hanson S.J."/>
            <person name="Klenk H.-P."/>
            <person name="Labutti K."/>
            <person name="Lapidus A."/>
            <person name="Lindquist E."/>
            <person name="Lipzen A."/>
            <person name="Meier-Kolthoff J.P."/>
            <person name="Ohm R.A."/>
            <person name="Otillar R.P."/>
            <person name="Pangilinan J."/>
            <person name="Peng Y."/>
            <person name="Rokas A."/>
            <person name="Rosa C.A."/>
            <person name="Scheuner C."/>
            <person name="Sibirny A.A."/>
            <person name="Slot J.C."/>
            <person name="Stielow J.B."/>
            <person name="Sun H."/>
            <person name="Kurtzman C.P."/>
            <person name="Blackwell M."/>
            <person name="Grigoriev I.V."/>
            <person name="Jeffries T.W."/>
        </authorList>
    </citation>
    <scope>NUCLEOTIDE SEQUENCE [LARGE SCALE GENOMIC DNA]</scope>
    <source>
        <strain evidence="7">DSM 1968</strain>
    </source>
</reference>
<dbReference type="EMBL" id="KV454477">
    <property type="protein sequence ID" value="ODV62639.1"/>
    <property type="molecule type" value="Genomic_DNA"/>
</dbReference>
<dbReference type="PROSITE" id="PS50072">
    <property type="entry name" value="CSA_PPIASE_2"/>
    <property type="match status" value="1"/>
</dbReference>
<dbReference type="Pfam" id="PF00160">
    <property type="entry name" value="Pro_isomerase"/>
    <property type="match status" value="1"/>
</dbReference>
<evidence type="ECO:0000256" key="1">
    <source>
        <dbReference type="ARBA" id="ARBA00000971"/>
    </source>
</evidence>
<dbReference type="Gene3D" id="2.40.100.10">
    <property type="entry name" value="Cyclophilin-like"/>
    <property type="match status" value="1"/>
</dbReference>
<evidence type="ECO:0000256" key="2">
    <source>
        <dbReference type="ARBA" id="ARBA00023110"/>
    </source>
</evidence>
<dbReference type="PIRSF" id="PIRSF001467">
    <property type="entry name" value="Peptidylpro_ismrse"/>
    <property type="match status" value="1"/>
</dbReference>
<comment type="function">
    <text evidence="4">PPIases accelerate the folding of proteins. It catalyzes the cis-trans isomerization of proline imidic peptide bonds in oligopeptides.</text>
</comment>
<accession>A0A1D2VM09</accession>
<organism evidence="6 7">
    <name type="scientific">Ascoidea rubescens DSM 1968</name>
    <dbReference type="NCBI Taxonomy" id="1344418"/>
    <lineage>
        <taxon>Eukaryota</taxon>
        <taxon>Fungi</taxon>
        <taxon>Dikarya</taxon>
        <taxon>Ascomycota</taxon>
        <taxon>Saccharomycotina</taxon>
        <taxon>Saccharomycetes</taxon>
        <taxon>Ascoideaceae</taxon>
        <taxon>Ascoidea</taxon>
    </lineage>
</organism>
<sequence>DPPITDKVTFYINKGDNYLGRLHLGLFGTVVPKSVENFVELSKGTYGFGYNNTIFHRIIKDFMVQAGNFDLNQNNNDGGSGGHSIFNNYSTFNDENFQIKFTKPGYIAYANSGKNSNGSQFFITTVKTDWLNDHHVIFGKVIGLKSFRILDKIQKIETNSNDFPLT</sequence>
<dbReference type="PANTHER" id="PTHR11071:SF561">
    <property type="entry name" value="PEPTIDYL-PROLYL CIS-TRANS ISOMERASE D-RELATED"/>
    <property type="match status" value="1"/>
</dbReference>
<dbReference type="GeneID" id="30963545"/>
<dbReference type="PANTHER" id="PTHR11071">
    <property type="entry name" value="PEPTIDYL-PROLYL CIS-TRANS ISOMERASE"/>
    <property type="match status" value="1"/>
</dbReference>
<evidence type="ECO:0000313" key="7">
    <source>
        <dbReference type="Proteomes" id="UP000095038"/>
    </source>
</evidence>
<dbReference type="InterPro" id="IPR029000">
    <property type="entry name" value="Cyclophilin-like_dom_sf"/>
</dbReference>
<name>A0A1D2VM09_9ASCO</name>
<keyword evidence="2 4" id="KW-0697">Rotamase</keyword>
<feature type="non-terminal residue" evidence="6">
    <location>
        <position position="166"/>
    </location>
</feature>
<dbReference type="STRING" id="1344418.A0A1D2VM09"/>
<dbReference type="GO" id="GO:0005737">
    <property type="term" value="C:cytoplasm"/>
    <property type="evidence" value="ECO:0007669"/>
    <property type="project" value="TreeGrafter"/>
</dbReference>
<dbReference type="EC" id="5.2.1.8" evidence="4"/>
<evidence type="ECO:0000313" key="6">
    <source>
        <dbReference type="EMBL" id="ODV62639.1"/>
    </source>
</evidence>
<dbReference type="Proteomes" id="UP000095038">
    <property type="component" value="Unassembled WGS sequence"/>
</dbReference>
<dbReference type="GO" id="GO:0016018">
    <property type="term" value="F:cyclosporin A binding"/>
    <property type="evidence" value="ECO:0007669"/>
    <property type="project" value="TreeGrafter"/>
</dbReference>
<dbReference type="InterPro" id="IPR020892">
    <property type="entry name" value="Cyclophilin-type_PPIase_CS"/>
</dbReference>
<dbReference type="AlphaFoldDB" id="A0A1D2VM09"/>
<dbReference type="PROSITE" id="PS00170">
    <property type="entry name" value="CSA_PPIASE_1"/>
    <property type="match status" value="1"/>
</dbReference>
<keyword evidence="7" id="KW-1185">Reference proteome</keyword>
<evidence type="ECO:0000259" key="5">
    <source>
        <dbReference type="PROSITE" id="PS50072"/>
    </source>
</evidence>
<comment type="catalytic activity">
    <reaction evidence="1 4">
        <text>[protein]-peptidylproline (omega=180) = [protein]-peptidylproline (omega=0)</text>
        <dbReference type="Rhea" id="RHEA:16237"/>
        <dbReference type="Rhea" id="RHEA-COMP:10747"/>
        <dbReference type="Rhea" id="RHEA-COMP:10748"/>
        <dbReference type="ChEBI" id="CHEBI:83833"/>
        <dbReference type="ChEBI" id="CHEBI:83834"/>
        <dbReference type="EC" id="5.2.1.8"/>
    </reaction>
</comment>
<dbReference type="RefSeq" id="XP_020048946.1">
    <property type="nucleotide sequence ID" value="XM_020189909.1"/>
</dbReference>
<comment type="similarity">
    <text evidence="4">Belongs to the cyclophilin-type PPIase family.</text>
</comment>
<feature type="non-terminal residue" evidence="6">
    <location>
        <position position="1"/>
    </location>
</feature>